<feature type="signal peptide" evidence="1">
    <location>
        <begin position="1"/>
        <end position="18"/>
    </location>
</feature>
<protein>
    <submittedName>
        <fullName evidence="2">Uncharacterized protein</fullName>
    </submittedName>
</protein>
<organism evidence="2 3">
    <name type="scientific">Pantoea eucrina</name>
    <dbReference type="NCBI Taxonomy" id="472693"/>
    <lineage>
        <taxon>Bacteria</taxon>
        <taxon>Pseudomonadati</taxon>
        <taxon>Pseudomonadota</taxon>
        <taxon>Gammaproteobacteria</taxon>
        <taxon>Enterobacterales</taxon>
        <taxon>Erwiniaceae</taxon>
        <taxon>Pantoea</taxon>
    </lineage>
</organism>
<evidence type="ECO:0000313" key="2">
    <source>
        <dbReference type="EMBL" id="MDZ7278531.1"/>
    </source>
</evidence>
<evidence type="ECO:0000313" key="3">
    <source>
        <dbReference type="Proteomes" id="UP001288620"/>
    </source>
</evidence>
<dbReference type="EMBL" id="JAOBTT010000001">
    <property type="protein sequence ID" value="MDZ7278531.1"/>
    <property type="molecule type" value="Genomic_DNA"/>
</dbReference>
<proteinExistence type="predicted"/>
<dbReference type="Proteomes" id="UP001288620">
    <property type="component" value="Unassembled WGS sequence"/>
</dbReference>
<keyword evidence="3" id="KW-1185">Reference proteome</keyword>
<dbReference type="RefSeq" id="WP_322542501.1">
    <property type="nucleotide sequence ID" value="NZ_JAOBTT010000001.1"/>
</dbReference>
<evidence type="ECO:0000256" key="1">
    <source>
        <dbReference type="SAM" id="SignalP"/>
    </source>
</evidence>
<feature type="chain" id="PRO_5046788206" evidence="1">
    <location>
        <begin position="19"/>
        <end position="127"/>
    </location>
</feature>
<reference evidence="3" key="1">
    <citation type="submission" date="2023-07" db="EMBL/GenBank/DDBJ databases">
        <title>Structural and functional analysis of rice phyllospheric bacteria for their antimicrobial properties and defense elicitation against blast disease.</title>
        <authorList>
            <person name="Sahu K.P."/>
            <person name="Asharani P."/>
            <person name="Kumar M."/>
            <person name="Reddy B."/>
            <person name="Kumar A."/>
        </authorList>
    </citation>
    <scope>NUCLEOTIDE SEQUENCE [LARGE SCALE GENOMIC DNA]</scope>
    <source>
        <strain evidence="3">OsEp_Plm_30P10</strain>
    </source>
</reference>
<sequence length="127" mass="13832">MKHCITGLILLVSGQVMAAAAPAEAYPSCNLQAQRNVAGTTGGEITDVREAHISVRVNVLQADTGSARKARLLTQAQADRLWRDATQVRSDARQLVRQQGFLSAAERASYDRALDELARQLCSKLRN</sequence>
<comment type="caution">
    <text evidence="2">The sequence shown here is derived from an EMBL/GenBank/DDBJ whole genome shotgun (WGS) entry which is preliminary data.</text>
</comment>
<gene>
    <name evidence="2" type="ORF">N4G40_09625</name>
</gene>
<keyword evidence="1" id="KW-0732">Signal</keyword>
<accession>A0ABU5LFN3</accession>
<name>A0ABU5LFN3_9GAMM</name>